<evidence type="ECO:0000256" key="1">
    <source>
        <dbReference type="SAM" id="MobiDB-lite"/>
    </source>
</evidence>
<feature type="region of interest" description="Disordered" evidence="1">
    <location>
        <begin position="28"/>
        <end position="59"/>
    </location>
</feature>
<accession>A0ABY7C6B3</accession>
<protein>
    <submittedName>
        <fullName evidence="2">Uncharacterized protein</fullName>
    </submittedName>
</protein>
<evidence type="ECO:0000313" key="2">
    <source>
        <dbReference type="EMBL" id="WAP69380.1"/>
    </source>
</evidence>
<dbReference type="Proteomes" id="UP001164020">
    <property type="component" value="Chromosome"/>
</dbReference>
<proteinExistence type="predicted"/>
<evidence type="ECO:0000313" key="3">
    <source>
        <dbReference type="Proteomes" id="UP001164020"/>
    </source>
</evidence>
<name>A0ABY7C6B3_9HYPH</name>
<keyword evidence="3" id="KW-1185">Reference proteome</keyword>
<reference evidence="2" key="1">
    <citation type="submission" date="2022-12" db="EMBL/GenBank/DDBJ databases">
        <title>Jiella pelagia sp. nov., isolated from phosphonate enriched culture of Northwest Pacific surface seawater.</title>
        <authorList>
            <person name="Shin D.Y."/>
            <person name="Hwang C.Y."/>
        </authorList>
    </citation>
    <scope>NUCLEOTIDE SEQUENCE</scope>
    <source>
        <strain evidence="2">HL-NP1</strain>
    </source>
</reference>
<sequence length="59" mass="6323">MTASVTIGRALRYAKGCARSLLHHASRHDPTLLTEPMATGAKPETVQIPTAGARYGRFS</sequence>
<organism evidence="2 3">
    <name type="scientific">Jiella pelagia</name>
    <dbReference type="NCBI Taxonomy" id="2986949"/>
    <lineage>
        <taxon>Bacteria</taxon>
        <taxon>Pseudomonadati</taxon>
        <taxon>Pseudomonadota</taxon>
        <taxon>Alphaproteobacteria</taxon>
        <taxon>Hyphomicrobiales</taxon>
        <taxon>Aurantimonadaceae</taxon>
        <taxon>Jiella</taxon>
    </lineage>
</organism>
<dbReference type="RefSeq" id="WP_268881820.1">
    <property type="nucleotide sequence ID" value="NZ_CP114029.1"/>
</dbReference>
<gene>
    <name evidence="2" type="ORF">OH818_03595</name>
</gene>
<dbReference type="EMBL" id="CP114029">
    <property type="protein sequence ID" value="WAP69380.1"/>
    <property type="molecule type" value="Genomic_DNA"/>
</dbReference>